<feature type="signal peptide" evidence="1">
    <location>
        <begin position="1"/>
        <end position="23"/>
    </location>
</feature>
<evidence type="ECO:0000313" key="2">
    <source>
        <dbReference type="EMBL" id="MEQ2511662.1"/>
    </source>
</evidence>
<dbReference type="InterPro" id="IPR028994">
    <property type="entry name" value="Integrin_alpha_N"/>
</dbReference>
<protein>
    <submittedName>
        <fullName evidence="2">Uncharacterized protein</fullName>
    </submittedName>
</protein>
<accession>A0ABV1G8C4</accession>
<dbReference type="PROSITE" id="PS51257">
    <property type="entry name" value="PROKAR_LIPOPROTEIN"/>
    <property type="match status" value="1"/>
</dbReference>
<proteinExistence type="predicted"/>
<comment type="caution">
    <text evidence="2">The sequence shown here is derived from an EMBL/GenBank/DDBJ whole genome shotgun (WGS) entry which is preliminary data.</text>
</comment>
<dbReference type="EMBL" id="JBBMFF010000241">
    <property type="protein sequence ID" value="MEQ2511662.1"/>
    <property type="molecule type" value="Genomic_DNA"/>
</dbReference>
<organism evidence="2 3">
    <name type="scientific">Faecousia intestinalis</name>
    <dbReference type="NCBI Taxonomy" id="3133167"/>
    <lineage>
        <taxon>Bacteria</taxon>
        <taxon>Bacillati</taxon>
        <taxon>Bacillota</taxon>
        <taxon>Clostridia</taxon>
        <taxon>Eubacteriales</taxon>
        <taxon>Oscillospiraceae</taxon>
        <taxon>Faecousia</taxon>
    </lineage>
</organism>
<evidence type="ECO:0000256" key="1">
    <source>
        <dbReference type="SAM" id="SignalP"/>
    </source>
</evidence>
<gene>
    <name evidence="2" type="ORF">WMO66_10465</name>
</gene>
<evidence type="ECO:0000313" key="3">
    <source>
        <dbReference type="Proteomes" id="UP001491552"/>
    </source>
</evidence>
<name>A0ABV1G8C4_9FIRM</name>
<feature type="chain" id="PRO_5045059648" evidence="1">
    <location>
        <begin position="24"/>
        <end position="444"/>
    </location>
</feature>
<dbReference type="SUPFAM" id="SSF69318">
    <property type="entry name" value="Integrin alpha N-terminal domain"/>
    <property type="match status" value="1"/>
</dbReference>
<keyword evidence="1" id="KW-0732">Signal</keyword>
<sequence>MKKKCIRFLPLLLACLLLGGCFLEPEEGLYAVPKQSEEYYDLQNAIELALPDGAVYAPPVSGDNQQVVQMVDLDGDGEDEAVVYCKTTGELPLGIYVFDRQNEAFTLAASVQGAGSAFHHVSYVAFDDQPGYELVVGRQISDQVPQLMNVYSLRGGTLTELMSTEYAEFVTPDLDADSRQEIVVLHSGGDSQNGIAELYCWADGQLKREREVSMSVAVSSVKRILTGYMCRNVAAVFVASEYSDGSLITDIFVFRDGVFTNLSRSEDANTDVQTLRDYYIYGGDIDKDGLIELPMLCPMPSLDYDASSQDQYLVSWYNLHLDGSRDEKLLTFHCHTGGWYLQIPTLWQEHLVLTRSAVAGSTLGYRFLWEAGGSTEELLTIAALSASDLSALGDGWQVLTQKGETVYVCRLARRAVALGITADAIRTQFHFIQNDWKTGDVTTS</sequence>
<dbReference type="Proteomes" id="UP001491552">
    <property type="component" value="Unassembled WGS sequence"/>
</dbReference>
<dbReference type="RefSeq" id="WP_349136417.1">
    <property type="nucleotide sequence ID" value="NZ_JBBMFF010000241.1"/>
</dbReference>
<reference evidence="2 3" key="1">
    <citation type="submission" date="2024-03" db="EMBL/GenBank/DDBJ databases">
        <title>Human intestinal bacterial collection.</title>
        <authorList>
            <person name="Pauvert C."/>
            <person name="Hitch T.C.A."/>
            <person name="Clavel T."/>
        </authorList>
    </citation>
    <scope>NUCLEOTIDE SEQUENCE [LARGE SCALE GENOMIC DNA]</scope>
    <source>
        <strain evidence="2 3">CLA-AA-H192</strain>
    </source>
</reference>
<keyword evidence="3" id="KW-1185">Reference proteome</keyword>